<keyword evidence="6" id="KW-0548">Nucleotidyltransferase</keyword>
<keyword evidence="5" id="KW-0812">Transmembrane</keyword>
<evidence type="ECO:0000256" key="21">
    <source>
        <dbReference type="PIRSR" id="PIRSR640198-4"/>
    </source>
</evidence>
<feature type="binding site" evidence="19">
    <location>
        <begin position="306"/>
        <end position="313"/>
    </location>
    <ligand>
        <name>ATP</name>
        <dbReference type="ChEBI" id="CHEBI:30616"/>
    </ligand>
</feature>
<proteinExistence type="inferred from homology"/>
<reference evidence="24" key="1">
    <citation type="journal article" date="2010" name="Science">
        <title>Plasticity of animal genome architecture unmasked by rapid evolution of a pelagic tunicate.</title>
        <authorList>
            <person name="Denoeud F."/>
            <person name="Henriet S."/>
            <person name="Mungpakdee S."/>
            <person name="Aury J.M."/>
            <person name="Da Silva C."/>
            <person name="Brinkmann H."/>
            <person name="Mikhaleva J."/>
            <person name="Olsen L.C."/>
            <person name="Jubin C."/>
            <person name="Canestro C."/>
            <person name="Bouquet J.M."/>
            <person name="Danks G."/>
            <person name="Poulain J."/>
            <person name="Campsteijn C."/>
            <person name="Adamski M."/>
            <person name="Cross I."/>
            <person name="Yadetie F."/>
            <person name="Muffato M."/>
            <person name="Louis A."/>
            <person name="Butcher S."/>
            <person name="Tsagkogeorga G."/>
            <person name="Konrad A."/>
            <person name="Singh S."/>
            <person name="Jensen M.F."/>
            <person name="Cong E.H."/>
            <person name="Eikeseth-Otteraa H."/>
            <person name="Noel B."/>
            <person name="Anthouard V."/>
            <person name="Porcel B.M."/>
            <person name="Kachouri-Lafond R."/>
            <person name="Nishino A."/>
            <person name="Ugolini M."/>
            <person name="Chourrout P."/>
            <person name="Nishida H."/>
            <person name="Aasland R."/>
            <person name="Huzurbazar S."/>
            <person name="Westhof E."/>
            <person name="Delsuc F."/>
            <person name="Lehrach H."/>
            <person name="Reinhardt R."/>
            <person name="Weissenbach J."/>
            <person name="Roy S.W."/>
            <person name="Artiguenave F."/>
            <person name="Postlethwait J.H."/>
            <person name="Manak J.R."/>
            <person name="Thompson E.M."/>
            <person name="Jaillon O."/>
            <person name="Du Pasquier L."/>
            <person name="Boudinot P."/>
            <person name="Liberles D.A."/>
            <person name="Volff J.N."/>
            <person name="Philippe H."/>
            <person name="Lenhard B."/>
            <person name="Roest Crollius H."/>
            <person name="Wincker P."/>
            <person name="Chourrout D."/>
        </authorList>
    </citation>
    <scope>NUCLEOTIDE SEQUENCE [LARGE SCALE GENOMIC DNA]</scope>
</reference>
<evidence type="ECO:0000256" key="22">
    <source>
        <dbReference type="PROSITE-ProRule" id="PRU00339"/>
    </source>
</evidence>
<evidence type="ECO:0000256" key="5">
    <source>
        <dbReference type="ARBA" id="ARBA00022692"/>
    </source>
</evidence>
<name>E4Y3V2_OIKDI</name>
<dbReference type="PANTHER" id="PTHR13504">
    <property type="entry name" value="FIDO DOMAIN-CONTAINING PROTEIN DDB_G0283145"/>
    <property type="match status" value="1"/>
</dbReference>
<feature type="binding site" evidence="19">
    <location>
        <begin position="338"/>
        <end position="339"/>
    </location>
    <ligand>
        <name>ATP</name>
        <dbReference type="ChEBI" id="CHEBI:30616"/>
    </ligand>
</feature>
<protein>
    <recommendedName>
        <fullName evidence="3">Protein adenylyltransferase FICD</fullName>
        <ecNumber evidence="15">2.7.7.108</ecNumber>
    </recommendedName>
    <alternativeName>
        <fullName evidence="13">AMPylator FICD</fullName>
    </alternativeName>
    <alternativeName>
        <fullName evidence="14">FIC domain-containing protein</fullName>
    </alternativeName>
</protein>
<comment type="similarity">
    <text evidence="2">Belongs to the fic family.</text>
</comment>
<dbReference type="Pfam" id="PF02661">
    <property type="entry name" value="Fic"/>
    <property type="match status" value="1"/>
</dbReference>
<evidence type="ECO:0000256" key="16">
    <source>
        <dbReference type="ARBA" id="ARBA00047939"/>
    </source>
</evidence>
<comment type="subcellular location">
    <subcellularLocation>
        <location evidence="1">Membrane</location>
        <topology evidence="1">Single-pass membrane protein</topology>
    </subcellularLocation>
</comment>
<comment type="catalytic activity">
    <reaction evidence="17">
        <text>L-tyrosyl-[protein] + ATP = O-(5'-adenylyl)-L-tyrosyl-[protein] + diphosphate</text>
        <dbReference type="Rhea" id="RHEA:54288"/>
        <dbReference type="Rhea" id="RHEA-COMP:10136"/>
        <dbReference type="Rhea" id="RHEA-COMP:13846"/>
        <dbReference type="ChEBI" id="CHEBI:30616"/>
        <dbReference type="ChEBI" id="CHEBI:33019"/>
        <dbReference type="ChEBI" id="CHEBI:46858"/>
        <dbReference type="ChEBI" id="CHEBI:83624"/>
        <dbReference type="EC" id="2.7.7.108"/>
    </reaction>
</comment>
<evidence type="ECO:0000256" key="12">
    <source>
        <dbReference type="ARBA" id="ARBA00023136"/>
    </source>
</evidence>
<comment type="catalytic activity">
    <reaction evidence="16">
        <text>L-threonyl-[protein] + ATP = 3-O-(5'-adenylyl)-L-threonyl-[protein] + diphosphate</text>
        <dbReference type="Rhea" id="RHEA:54292"/>
        <dbReference type="Rhea" id="RHEA-COMP:11060"/>
        <dbReference type="Rhea" id="RHEA-COMP:13847"/>
        <dbReference type="ChEBI" id="CHEBI:30013"/>
        <dbReference type="ChEBI" id="CHEBI:30616"/>
        <dbReference type="ChEBI" id="CHEBI:33019"/>
        <dbReference type="ChEBI" id="CHEBI:138113"/>
        <dbReference type="EC" id="2.7.7.108"/>
    </reaction>
</comment>
<evidence type="ECO:0000256" key="3">
    <source>
        <dbReference type="ARBA" id="ARBA00020306"/>
    </source>
</evidence>
<feature type="active site" evidence="18">
    <location>
        <position position="302"/>
    </location>
</feature>
<evidence type="ECO:0000256" key="9">
    <source>
        <dbReference type="ARBA" id="ARBA00022803"/>
    </source>
</evidence>
<dbReference type="SUPFAM" id="SSF48452">
    <property type="entry name" value="TPR-like"/>
    <property type="match status" value="1"/>
</dbReference>
<feature type="repeat" description="TPR" evidence="22">
    <location>
        <begin position="80"/>
        <end position="113"/>
    </location>
</feature>
<dbReference type="SMART" id="SM00028">
    <property type="entry name" value="TPR"/>
    <property type="match status" value="2"/>
</dbReference>
<evidence type="ECO:0000256" key="10">
    <source>
        <dbReference type="ARBA" id="ARBA00022840"/>
    </source>
</evidence>
<keyword evidence="10 19" id="KW-0067">ATP-binding</keyword>
<dbReference type="EMBL" id="FN654275">
    <property type="protein sequence ID" value="CBY30350.1"/>
    <property type="molecule type" value="Genomic_DNA"/>
</dbReference>
<evidence type="ECO:0000256" key="7">
    <source>
        <dbReference type="ARBA" id="ARBA00022737"/>
    </source>
</evidence>
<keyword evidence="8 19" id="KW-0547">Nucleotide-binding</keyword>
<dbReference type="Pfam" id="PF14559">
    <property type="entry name" value="TPR_19"/>
    <property type="match status" value="1"/>
</dbReference>
<feature type="glycosylation site" description="N-linked (GlcNAc...) asparagine" evidence="21">
    <location>
        <position position="218"/>
    </location>
</feature>
<feature type="domain" description="Fido" evidence="23">
    <location>
        <begin position="225"/>
        <end position="359"/>
    </location>
</feature>
<keyword evidence="4" id="KW-0808">Transferase</keyword>
<dbReference type="GO" id="GO:0016020">
    <property type="term" value="C:membrane"/>
    <property type="evidence" value="ECO:0007669"/>
    <property type="project" value="UniProtKB-SubCell"/>
</dbReference>
<organism evidence="24">
    <name type="scientific">Oikopleura dioica</name>
    <name type="common">Tunicate</name>
    <dbReference type="NCBI Taxonomy" id="34765"/>
    <lineage>
        <taxon>Eukaryota</taxon>
        <taxon>Metazoa</taxon>
        <taxon>Chordata</taxon>
        <taxon>Tunicata</taxon>
        <taxon>Appendicularia</taxon>
        <taxon>Copelata</taxon>
        <taxon>Oikopleuridae</taxon>
        <taxon>Oikopleura</taxon>
    </lineage>
</organism>
<dbReference type="PANTHER" id="PTHR13504:SF34">
    <property type="entry name" value="PROTEIN ADENYLYLTRANSFERASE FICD"/>
    <property type="match status" value="1"/>
</dbReference>
<dbReference type="PROSITE" id="PS50005">
    <property type="entry name" value="TPR"/>
    <property type="match status" value="1"/>
</dbReference>
<dbReference type="InterPro" id="IPR003812">
    <property type="entry name" value="Fido"/>
</dbReference>
<evidence type="ECO:0000256" key="2">
    <source>
        <dbReference type="ARBA" id="ARBA00009742"/>
    </source>
</evidence>
<evidence type="ECO:0000256" key="13">
    <source>
        <dbReference type="ARBA" id="ARBA00032415"/>
    </source>
</evidence>
<dbReference type="GO" id="GO:0005524">
    <property type="term" value="F:ATP binding"/>
    <property type="evidence" value="ECO:0007669"/>
    <property type="project" value="UniProtKB-KW"/>
</dbReference>
<evidence type="ECO:0000256" key="4">
    <source>
        <dbReference type="ARBA" id="ARBA00022679"/>
    </source>
</evidence>
<dbReference type="SUPFAM" id="SSF140931">
    <property type="entry name" value="Fic-like"/>
    <property type="match status" value="1"/>
</dbReference>
<dbReference type="AlphaFoldDB" id="E4Y3V2"/>
<dbReference type="Gene3D" id="1.25.40.10">
    <property type="entry name" value="Tetratricopeptide repeat domain"/>
    <property type="match status" value="1"/>
</dbReference>
<feature type="site" description="Important for autoinhibition of adenylyltransferase activity" evidence="20">
    <location>
        <position position="177"/>
    </location>
</feature>
<evidence type="ECO:0000259" key="23">
    <source>
        <dbReference type="PROSITE" id="PS51459"/>
    </source>
</evidence>
<evidence type="ECO:0000256" key="6">
    <source>
        <dbReference type="ARBA" id="ARBA00022695"/>
    </source>
</evidence>
<dbReference type="PROSITE" id="PS51459">
    <property type="entry name" value="FIDO"/>
    <property type="match status" value="1"/>
</dbReference>
<keyword evidence="9 22" id="KW-0802">TPR repeat</keyword>
<evidence type="ECO:0000256" key="1">
    <source>
        <dbReference type="ARBA" id="ARBA00004167"/>
    </source>
</evidence>
<dbReference type="InterPro" id="IPR040198">
    <property type="entry name" value="Fido_containing"/>
</dbReference>
<sequence>MTIIVACVSARLEICPRDVRTNYPQKIITNPTRIPSPKLPESSPEVTALLSKADKFIKQNKLKKGLELLHQAQRINPKDPEILVRIGTVKVDQNEPEEADRYLSKALQQDPGHDLALIMREKTKELALRVDQAKLKTIDSSKEVLFEKFSSCHENYDLTKTLNDDYYQFVYHTIAIEGNTLTFQQVRDVLISGKAPLGTDVTELAEVIGMEAAIRYVNRTVEFPITEDHILNMHRRVMSGDPDNGGEYRNHQVYVGSFSPPPPEAVPRMMEEFTKFLQSDRFQKLHPIRQSALAHHTLTFIHPFVDGNGRTARLLMNQILLKADFPYINIKVNDRLEYYRVLDEASKGDILEFERFLMERVDGTLSRYIKSMNDDPSRIHRESTKVHTDPSYRDVIEL</sequence>
<evidence type="ECO:0000256" key="14">
    <source>
        <dbReference type="ARBA" id="ARBA00032602"/>
    </source>
</evidence>
<evidence type="ECO:0000256" key="17">
    <source>
        <dbReference type="ARBA" id="ARBA00048696"/>
    </source>
</evidence>
<dbReference type="InterPro" id="IPR011990">
    <property type="entry name" value="TPR-like_helical_dom_sf"/>
</dbReference>
<dbReference type="Gene3D" id="1.10.3290.10">
    <property type="entry name" value="Fido-like domain"/>
    <property type="match status" value="1"/>
</dbReference>
<evidence type="ECO:0000313" key="24">
    <source>
        <dbReference type="EMBL" id="CBY30350.1"/>
    </source>
</evidence>
<keyword evidence="7" id="KW-0677">Repeat</keyword>
<evidence type="ECO:0000256" key="15">
    <source>
        <dbReference type="ARBA" id="ARBA00034531"/>
    </source>
</evidence>
<dbReference type="EC" id="2.7.7.108" evidence="15"/>
<dbReference type="InterPro" id="IPR036597">
    <property type="entry name" value="Fido-like_dom_sf"/>
</dbReference>
<evidence type="ECO:0000256" key="11">
    <source>
        <dbReference type="ARBA" id="ARBA00022989"/>
    </source>
</evidence>
<keyword evidence="11" id="KW-1133">Transmembrane helix</keyword>
<evidence type="ECO:0000256" key="18">
    <source>
        <dbReference type="PIRSR" id="PIRSR640198-1"/>
    </source>
</evidence>
<dbReference type="GO" id="GO:0070733">
    <property type="term" value="F:AMPylase activity"/>
    <property type="evidence" value="ECO:0007669"/>
    <property type="project" value="UniProtKB-EC"/>
</dbReference>
<evidence type="ECO:0000256" key="8">
    <source>
        <dbReference type="ARBA" id="ARBA00022741"/>
    </source>
</evidence>
<evidence type="ECO:0000256" key="19">
    <source>
        <dbReference type="PIRSR" id="PIRSR640198-2"/>
    </source>
</evidence>
<keyword evidence="12" id="KW-0472">Membrane</keyword>
<gene>
    <name evidence="24" type="ORF">GSOID_T00018212001</name>
</gene>
<dbReference type="InterPro" id="IPR019734">
    <property type="entry name" value="TPR_rpt"/>
</dbReference>
<accession>E4Y3V2</accession>
<dbReference type="Proteomes" id="UP000011014">
    <property type="component" value="Unassembled WGS sequence"/>
</dbReference>
<evidence type="ECO:0000256" key="20">
    <source>
        <dbReference type="PIRSR" id="PIRSR640198-3"/>
    </source>
</evidence>